<feature type="domain" description="HTH cro/C1-type" evidence="1">
    <location>
        <begin position="11"/>
        <end position="65"/>
    </location>
</feature>
<dbReference type="InterPro" id="IPR010982">
    <property type="entry name" value="Lambda_DNA-bd_dom_sf"/>
</dbReference>
<dbReference type="CDD" id="cd00093">
    <property type="entry name" value="HTH_XRE"/>
    <property type="match status" value="1"/>
</dbReference>
<protein>
    <submittedName>
        <fullName evidence="2">Helix-turn-helix domain protein</fullName>
    </submittedName>
</protein>
<proteinExistence type="predicted"/>
<accession>G4HB76</accession>
<evidence type="ECO:0000259" key="1">
    <source>
        <dbReference type="PROSITE" id="PS50943"/>
    </source>
</evidence>
<dbReference type="SUPFAM" id="SSF47413">
    <property type="entry name" value="lambda repressor-like DNA-binding domains"/>
    <property type="match status" value="1"/>
</dbReference>
<name>G4HB76_9BACL</name>
<dbReference type="AlphaFoldDB" id="G4HB76"/>
<evidence type="ECO:0000313" key="3">
    <source>
        <dbReference type="Proteomes" id="UP000003891"/>
    </source>
</evidence>
<dbReference type="Pfam" id="PF01381">
    <property type="entry name" value="HTH_3"/>
    <property type="match status" value="1"/>
</dbReference>
<gene>
    <name evidence="2" type="ORF">PaelaDRAFT_1409</name>
</gene>
<dbReference type="SMART" id="SM00530">
    <property type="entry name" value="HTH_XRE"/>
    <property type="match status" value="1"/>
</dbReference>
<dbReference type="InterPro" id="IPR001387">
    <property type="entry name" value="Cro/C1-type_HTH"/>
</dbReference>
<dbReference type="RefSeq" id="WP_007128584.1">
    <property type="nucleotide sequence ID" value="NZ_AGIP01000002.1"/>
</dbReference>
<dbReference type="OrthoDB" id="2470416at2"/>
<organism evidence="2 3">
    <name type="scientific">Paenibacillus lactis 154</name>
    <dbReference type="NCBI Taxonomy" id="743719"/>
    <lineage>
        <taxon>Bacteria</taxon>
        <taxon>Bacillati</taxon>
        <taxon>Bacillota</taxon>
        <taxon>Bacilli</taxon>
        <taxon>Bacillales</taxon>
        <taxon>Paenibacillaceae</taxon>
        <taxon>Paenibacillus</taxon>
    </lineage>
</organism>
<sequence length="464" mass="54501">MEKLTTIREQLEEHLRKHGMTINRFADLSGVNSGTLSNILNGNRPISMQQLDRITSGMGLPDGYFYDLYIDECIFHATPDWRRLGPFLLRCAELDKLDCLDRAIRMTMDNVAYAPMLFDMAETLFQEGKNEAAAILYQCVAESEKFQHSERLALCQYRLFMLSLSEDQEANLQAAVSFEPYIDRLDEGYQLDAYVKLINVNLSLNRWNKVKNLAEKMLQQAMVQYRYSKSSKTTTVRRNRRQPLIFYILYAYLSLENYYNEARDYEKALHFVSLYHDPDWVIEPNAEDTKIIEQFKEWAIANRYLHRLKAGHVEVLSEYVEYISQREDEIFTAICNIMIIANLNRFNVDHILERFKEYLVFKEQRNQISKVSNQVTFSRFARLLTELGIYYLSTQKYNNGIEYILKSLENCIAINSSNGMLRCMGIFEEFRQFATDEAQKHYKKLVSEVQKLNDKKIGLSISYL</sequence>
<dbReference type="STRING" id="743719.PaelaDRAFT_1409"/>
<dbReference type="Gene3D" id="1.10.260.40">
    <property type="entry name" value="lambda repressor-like DNA-binding domains"/>
    <property type="match status" value="1"/>
</dbReference>
<dbReference type="Proteomes" id="UP000003891">
    <property type="component" value="Unassembled WGS sequence"/>
</dbReference>
<evidence type="ECO:0000313" key="2">
    <source>
        <dbReference type="EMBL" id="EHB67185.1"/>
    </source>
</evidence>
<reference evidence="2 3" key="1">
    <citation type="submission" date="2011-09" db="EMBL/GenBank/DDBJ databases">
        <title>The draft genome of Paenibacillus lactis 154.</title>
        <authorList>
            <consortium name="US DOE Joint Genome Institute (JGI-PGF)"/>
            <person name="Lucas S."/>
            <person name="Han J."/>
            <person name="Lapidus A."/>
            <person name="Cheng J.-F."/>
            <person name="Goodwin L."/>
            <person name="Pitluck S."/>
            <person name="Peters L."/>
            <person name="Land M.L."/>
            <person name="Hauser L."/>
            <person name="Siebers A."/>
            <person name="Thelen M."/>
            <person name="Hugenholtz P."/>
            <person name="Allgaier M."/>
            <person name="Woyke T.J."/>
        </authorList>
    </citation>
    <scope>NUCLEOTIDE SEQUENCE [LARGE SCALE GENOMIC DNA]</scope>
    <source>
        <strain evidence="2 3">154</strain>
    </source>
</reference>
<dbReference type="GO" id="GO:0003677">
    <property type="term" value="F:DNA binding"/>
    <property type="evidence" value="ECO:0007669"/>
    <property type="project" value="InterPro"/>
</dbReference>
<dbReference type="eggNOG" id="COG0457">
    <property type="taxonomic scope" value="Bacteria"/>
</dbReference>
<dbReference type="PROSITE" id="PS50943">
    <property type="entry name" value="HTH_CROC1"/>
    <property type="match status" value="1"/>
</dbReference>
<dbReference type="EMBL" id="AGIP01000002">
    <property type="protein sequence ID" value="EHB67185.1"/>
    <property type="molecule type" value="Genomic_DNA"/>
</dbReference>
<dbReference type="PATRIC" id="fig|743719.3.peg.1417"/>